<dbReference type="EMBL" id="SDMP01000001">
    <property type="protein sequence ID" value="RYR76706.1"/>
    <property type="molecule type" value="Genomic_DNA"/>
</dbReference>
<feature type="coiled-coil region" evidence="1">
    <location>
        <begin position="363"/>
        <end position="390"/>
    </location>
</feature>
<dbReference type="EMBL" id="SDMP01000010">
    <property type="protein sequence ID" value="RYR36240.1"/>
    <property type="molecule type" value="Genomic_DNA"/>
</dbReference>
<evidence type="ECO:0000313" key="5">
    <source>
        <dbReference type="Proteomes" id="UP000289738"/>
    </source>
</evidence>
<dbReference type="EMBL" id="SDMP01000001">
    <property type="protein sequence ID" value="RYR76705.1"/>
    <property type="molecule type" value="Genomic_DNA"/>
</dbReference>
<proteinExistence type="predicted"/>
<dbReference type="Gramene" id="arahy.Tifrunner.gnm2.ann2.Ah10g013300.1">
    <property type="protein sequence ID" value="arahy.Tifrunner.gnm2.ann2.Ah10g013300.1-CDS"/>
    <property type="gene ID" value="arahy.Tifrunner.gnm2.ann2.Ah10g013300"/>
</dbReference>
<comment type="caution">
    <text evidence="3">The sequence shown here is derived from an EMBL/GenBank/DDBJ whole genome shotgun (WGS) entry which is preliminary data.</text>
</comment>
<keyword evidence="5" id="KW-1185">Reference proteome</keyword>
<reference evidence="3 5" key="1">
    <citation type="submission" date="2019-01" db="EMBL/GenBank/DDBJ databases">
        <title>Sequencing of cultivated peanut Arachis hypogaea provides insights into genome evolution and oil improvement.</title>
        <authorList>
            <person name="Chen X."/>
        </authorList>
    </citation>
    <scope>NUCLEOTIDE SEQUENCE [LARGE SCALE GENOMIC DNA]</scope>
    <source>
        <strain evidence="5">cv. Fuhuasheng</strain>
        <strain evidence="3">GDAAS-fuhuasheng2018</strain>
        <tissue evidence="3">Leaves</tissue>
    </source>
</reference>
<evidence type="ECO:0000256" key="2">
    <source>
        <dbReference type="SAM" id="MobiDB-lite"/>
    </source>
</evidence>
<dbReference type="PANTHER" id="PTHR33144:SF45">
    <property type="entry name" value="TRANSPOSASE TNP1_EN_SPM-LIKE DOMAIN-CONTAINING PROTEIN"/>
    <property type="match status" value="1"/>
</dbReference>
<dbReference type="Proteomes" id="UP000289738">
    <property type="component" value="Chromosome A01"/>
</dbReference>
<accession>A0A445BC31</accession>
<dbReference type="AlphaFoldDB" id="A0A445BC31"/>
<gene>
    <name evidence="4" type="ORF">Ahy_A01g001279</name>
    <name evidence="3" type="ORF">Ahy_A10g051246</name>
</gene>
<dbReference type="OrthoDB" id="1429403at2759"/>
<dbReference type="EMBL" id="SDMP01000010">
    <property type="protein sequence ID" value="RYR36241.1"/>
    <property type="molecule type" value="Genomic_DNA"/>
</dbReference>
<evidence type="ECO:0008006" key="6">
    <source>
        <dbReference type="Google" id="ProtNLM"/>
    </source>
</evidence>
<dbReference type="Gramene" id="arahy.Tifrunner.gnm2.ann2.Ah01g330200.1">
    <property type="protein sequence ID" value="arahy.Tifrunner.gnm2.ann2.Ah01g330200.1-CDS"/>
    <property type="gene ID" value="arahy.Tifrunner.gnm2.ann2.Ah01g330200"/>
</dbReference>
<feature type="compositionally biased region" description="Basic and acidic residues" evidence="2">
    <location>
        <begin position="56"/>
        <end position="68"/>
    </location>
</feature>
<feature type="region of interest" description="Disordered" evidence="2">
    <location>
        <begin position="23"/>
        <end position="68"/>
    </location>
</feature>
<dbReference type="Gramene" id="arahy.Tifrunner.gnm2.ann2.Ah08g109300.1">
    <property type="protein sequence ID" value="arahy.Tifrunner.gnm2.ann2.Ah08g109300.1-CDS"/>
    <property type="gene ID" value="arahy.Tifrunner.gnm2.ann2.Ah08g109300"/>
</dbReference>
<evidence type="ECO:0000313" key="4">
    <source>
        <dbReference type="EMBL" id="RYR76705.1"/>
    </source>
</evidence>
<protein>
    <recommendedName>
        <fullName evidence="6">Transposase Tnp1/En/Spm-like domain-containing protein</fullName>
    </recommendedName>
</protein>
<dbReference type="InterPro" id="IPR004252">
    <property type="entry name" value="Probable_transposase_24"/>
</dbReference>
<evidence type="ECO:0000313" key="3">
    <source>
        <dbReference type="EMBL" id="RYR36240.1"/>
    </source>
</evidence>
<dbReference type="STRING" id="3818.A0A445BC31"/>
<organism evidence="3 5">
    <name type="scientific">Arachis hypogaea</name>
    <name type="common">Peanut</name>
    <dbReference type="NCBI Taxonomy" id="3818"/>
    <lineage>
        <taxon>Eukaryota</taxon>
        <taxon>Viridiplantae</taxon>
        <taxon>Streptophyta</taxon>
        <taxon>Embryophyta</taxon>
        <taxon>Tracheophyta</taxon>
        <taxon>Spermatophyta</taxon>
        <taxon>Magnoliopsida</taxon>
        <taxon>eudicotyledons</taxon>
        <taxon>Gunneridae</taxon>
        <taxon>Pentapetalae</taxon>
        <taxon>rosids</taxon>
        <taxon>fabids</taxon>
        <taxon>Fabales</taxon>
        <taxon>Fabaceae</taxon>
        <taxon>Papilionoideae</taxon>
        <taxon>50 kb inversion clade</taxon>
        <taxon>dalbergioids sensu lato</taxon>
        <taxon>Dalbergieae</taxon>
        <taxon>Pterocarpus clade</taxon>
        <taxon>Arachis</taxon>
    </lineage>
</organism>
<evidence type="ECO:0000256" key="1">
    <source>
        <dbReference type="SAM" id="Coils"/>
    </source>
</evidence>
<dbReference type="PANTHER" id="PTHR33144">
    <property type="entry name" value="OS10G0409366 PROTEIN-RELATED"/>
    <property type="match status" value="1"/>
</dbReference>
<dbReference type="Gramene" id="arahy.Tifrunner.gnm2.ann2.Ah04g098300.1">
    <property type="protein sequence ID" value="arahy.Tifrunner.gnm2.ann2.Ah04g098300.1-CDS"/>
    <property type="gene ID" value="arahy.Tifrunner.gnm2.ann2.Ah04g098300"/>
</dbReference>
<sequence length="412" mass="46276">MTRKHNISGQSILEELRRQSEDINLSSEDGLEQIRLNDDGDEISETEMLNQSGGDLPERAAPKNKRDENEPLLVKVKDISSGEIITRKMTAIQVWALKKSEKVMMELDADGQGRDNGSNLFVRFLGQVARRIIFCPISIKRWDKMPEDNTKRQWELIEENFEFDYAAGVKWALRTLGDRWKAHKYNLRGEYFFPNKRKAEILAANPSDIPPVEWIAFVDHYMDPKTKKQCLQNARNRERLIVSHAGGSKSNARRATQMEKKLGRPVCRSEVIVSTLLKKDGSYVSGEGQRLAEKIAEHLSEDQERAAAEGIHSKVLAHPDDAIGKVCGPENGKRVRGFSNAAYPSGFGKSKRIFGGAICGGSSGASQQHVAELEKQLQEAKGQVATLYRFLQQKYGDEVPTLSDSVPHIESE</sequence>
<keyword evidence="1" id="KW-0175">Coiled coil</keyword>
<dbReference type="SMR" id="A0A445BC31"/>
<name>A0A445BC31_ARAHY</name>
<dbReference type="Proteomes" id="UP000289738">
    <property type="component" value="Chromosome A10"/>
</dbReference>
<dbReference type="Pfam" id="PF03004">
    <property type="entry name" value="Transposase_24"/>
    <property type="match status" value="1"/>
</dbReference>